<dbReference type="GO" id="GO:0016567">
    <property type="term" value="P:protein ubiquitination"/>
    <property type="evidence" value="ECO:0007669"/>
    <property type="project" value="InterPro"/>
</dbReference>
<evidence type="ECO:0000256" key="3">
    <source>
        <dbReference type="PROSITE-ProRule" id="PRU00175"/>
    </source>
</evidence>
<reference evidence="5 6" key="2">
    <citation type="journal article" date="2008" name="Bioinformatics">
        <title>Assembly reconciliation.</title>
        <authorList>
            <person name="Zimin A.V."/>
            <person name="Smith D.R."/>
            <person name="Sutton G."/>
            <person name="Yorke J.A."/>
        </authorList>
    </citation>
    <scope>NUCLEOTIDE SEQUENCE [LARGE SCALE GENOMIC DNA]</scope>
    <source>
        <strain evidence="5 6">TSC#14021-0224.01</strain>
    </source>
</reference>
<dbReference type="HOGENOM" id="CLU_113857_0_0_1"/>
<dbReference type="GO" id="GO:0008270">
    <property type="term" value="F:zinc ion binding"/>
    <property type="evidence" value="ECO:0007669"/>
    <property type="project" value="UniProtKB-KW"/>
</dbReference>
<dbReference type="Pfam" id="PF13639">
    <property type="entry name" value="zf-RING_2"/>
    <property type="match status" value="1"/>
</dbReference>
<dbReference type="PANTHER" id="PTHR16047">
    <property type="entry name" value="RFWD3 PROTEIN"/>
    <property type="match status" value="1"/>
</dbReference>
<evidence type="ECO:0000313" key="5">
    <source>
        <dbReference type="EMBL" id="EDV50833.1"/>
    </source>
</evidence>
<evidence type="ECO:0000313" key="6">
    <source>
        <dbReference type="Proteomes" id="UP000008711"/>
    </source>
</evidence>
<dbReference type="InterPro" id="IPR037381">
    <property type="entry name" value="RFWD3"/>
</dbReference>
<dbReference type="PhylomeDB" id="B3NG04"/>
<gene>
    <name evidence="5" type="primary">Dere\GG14234</name>
    <name evidence="5" type="synonym">dere_GLEANR_14423</name>
    <name evidence="5" type="synonym">GG14234</name>
    <name evidence="5" type="ORF">Dere_GG14234</name>
</gene>
<dbReference type="Proteomes" id="UP000008711">
    <property type="component" value="Unassembled WGS sequence"/>
</dbReference>
<evidence type="ECO:0000256" key="2">
    <source>
        <dbReference type="ARBA" id="ARBA00022833"/>
    </source>
</evidence>
<dbReference type="PROSITE" id="PS50089">
    <property type="entry name" value="ZF_RING_2"/>
    <property type="match status" value="1"/>
</dbReference>
<dbReference type="OMA" id="CSICDLK"/>
<organism evidence="5 6">
    <name type="scientific">Drosophila erecta</name>
    <name type="common">Fruit fly</name>
    <dbReference type="NCBI Taxonomy" id="7220"/>
    <lineage>
        <taxon>Eukaryota</taxon>
        <taxon>Metazoa</taxon>
        <taxon>Ecdysozoa</taxon>
        <taxon>Arthropoda</taxon>
        <taxon>Hexapoda</taxon>
        <taxon>Insecta</taxon>
        <taxon>Pterygota</taxon>
        <taxon>Neoptera</taxon>
        <taxon>Endopterygota</taxon>
        <taxon>Diptera</taxon>
        <taxon>Brachycera</taxon>
        <taxon>Muscomorpha</taxon>
        <taxon>Ephydroidea</taxon>
        <taxon>Drosophilidae</taxon>
        <taxon>Drosophila</taxon>
        <taxon>Sophophora</taxon>
    </lineage>
</organism>
<dbReference type="InterPro" id="IPR013083">
    <property type="entry name" value="Znf_RING/FYVE/PHD"/>
</dbReference>
<accession>B3NG04</accession>
<proteinExistence type="predicted"/>
<keyword evidence="1 3" id="KW-0479">Metal-binding</keyword>
<keyword evidence="1 3" id="KW-0863">Zinc-finger</keyword>
<dbReference type="EMBL" id="CH954178">
    <property type="protein sequence ID" value="EDV50833.1"/>
    <property type="molecule type" value="Genomic_DNA"/>
</dbReference>
<dbReference type="Gene3D" id="3.30.40.10">
    <property type="entry name" value="Zinc/RING finger domain, C3HC4 (zinc finger)"/>
    <property type="match status" value="1"/>
</dbReference>
<dbReference type="InterPro" id="IPR001841">
    <property type="entry name" value="Znf_RING"/>
</dbReference>
<sequence length="163" mass="18925">MLHLHKIQELFDQLHEQQQDLQELLLEECPASPEQRLVQLESSTSRMHQYHRKREDMLLSLEEEISKYESATPLVDRIAQMHSQVSAVNEALDKMYEINVCSICDLKCGPHGRHSLVSLRCGHLFGCNCINNALRESSRCPTCSRAALQHHVRRIYGLHFYPF</sequence>
<keyword evidence="2" id="KW-0862">Zinc</keyword>
<dbReference type="KEGG" id="der:6546331"/>
<dbReference type="GO" id="GO:0005634">
    <property type="term" value="C:nucleus"/>
    <property type="evidence" value="ECO:0007669"/>
    <property type="project" value="InterPro"/>
</dbReference>
<protein>
    <recommendedName>
        <fullName evidence="4">RING-type domain-containing protein</fullName>
    </recommendedName>
</protein>
<dbReference type="OrthoDB" id="5600418at2759"/>
<dbReference type="PANTHER" id="PTHR16047:SF7">
    <property type="entry name" value="E3 UBIQUITIN-PROTEIN LIGASE RFWD3"/>
    <property type="match status" value="1"/>
</dbReference>
<feature type="domain" description="RING-type" evidence="4">
    <location>
        <begin position="101"/>
        <end position="144"/>
    </location>
</feature>
<evidence type="ECO:0000256" key="1">
    <source>
        <dbReference type="ARBA" id="ARBA00022771"/>
    </source>
</evidence>
<dbReference type="GO" id="GO:0004842">
    <property type="term" value="F:ubiquitin-protein transferase activity"/>
    <property type="evidence" value="ECO:0007669"/>
    <property type="project" value="InterPro"/>
</dbReference>
<keyword evidence="6" id="KW-1185">Reference proteome</keyword>
<dbReference type="SUPFAM" id="SSF57850">
    <property type="entry name" value="RING/U-box"/>
    <property type="match status" value="1"/>
</dbReference>
<evidence type="ECO:0000259" key="4">
    <source>
        <dbReference type="PROSITE" id="PS50089"/>
    </source>
</evidence>
<dbReference type="AlphaFoldDB" id="B3NG04"/>
<name>B3NG04_DROER</name>
<dbReference type="GO" id="GO:0036297">
    <property type="term" value="P:interstrand cross-link repair"/>
    <property type="evidence" value="ECO:0007669"/>
    <property type="project" value="InterPro"/>
</dbReference>
<reference evidence="5 6" key="1">
    <citation type="journal article" date="2007" name="Nature">
        <title>Evolution of genes and genomes on the Drosophila phylogeny.</title>
        <authorList>
            <consortium name="Drosophila 12 Genomes Consortium"/>
            <person name="Clark A.G."/>
            <person name="Eisen M.B."/>
            <person name="Smith D.R."/>
            <person name="Bergman C.M."/>
            <person name="Oliver B."/>
            <person name="Markow T.A."/>
            <person name="Kaufman T.C."/>
            <person name="Kellis M."/>
            <person name="Gelbart W."/>
            <person name="Iyer V.N."/>
            <person name="Pollard D.A."/>
            <person name="Sackton T.B."/>
            <person name="Larracuente A.M."/>
            <person name="Singh N.D."/>
            <person name="Abad J.P."/>
            <person name="Abt D.N."/>
            <person name="Adryan B."/>
            <person name="Aguade M."/>
            <person name="Akashi H."/>
            <person name="Anderson W.W."/>
            <person name="Aquadro C.F."/>
            <person name="Ardell D.H."/>
            <person name="Arguello R."/>
            <person name="Artieri C.G."/>
            <person name="Barbash D.A."/>
            <person name="Barker D."/>
            <person name="Barsanti P."/>
            <person name="Batterham P."/>
            <person name="Batzoglou S."/>
            <person name="Begun D."/>
            <person name="Bhutkar A."/>
            <person name="Blanco E."/>
            <person name="Bosak S.A."/>
            <person name="Bradley R.K."/>
            <person name="Brand A.D."/>
            <person name="Brent M.R."/>
            <person name="Brooks A.N."/>
            <person name="Brown R.H."/>
            <person name="Butlin R.K."/>
            <person name="Caggese C."/>
            <person name="Calvi B.R."/>
            <person name="Bernardo de Carvalho A."/>
            <person name="Caspi A."/>
            <person name="Castrezana S."/>
            <person name="Celniker S.E."/>
            <person name="Chang J.L."/>
            <person name="Chapple C."/>
            <person name="Chatterji S."/>
            <person name="Chinwalla A."/>
            <person name="Civetta A."/>
            <person name="Clifton S.W."/>
            <person name="Comeron J.M."/>
            <person name="Costello J.C."/>
            <person name="Coyne J.A."/>
            <person name="Daub J."/>
            <person name="David R.G."/>
            <person name="Delcher A.L."/>
            <person name="Delehaunty K."/>
            <person name="Do C.B."/>
            <person name="Ebling H."/>
            <person name="Edwards K."/>
            <person name="Eickbush T."/>
            <person name="Evans J.D."/>
            <person name="Filipski A."/>
            <person name="Findeiss S."/>
            <person name="Freyhult E."/>
            <person name="Fulton L."/>
            <person name="Fulton R."/>
            <person name="Garcia A.C."/>
            <person name="Gardiner A."/>
            <person name="Garfield D.A."/>
            <person name="Garvin B.E."/>
            <person name="Gibson G."/>
            <person name="Gilbert D."/>
            <person name="Gnerre S."/>
            <person name="Godfrey J."/>
            <person name="Good R."/>
            <person name="Gotea V."/>
            <person name="Gravely B."/>
            <person name="Greenberg A.J."/>
            <person name="Griffiths-Jones S."/>
            <person name="Gross S."/>
            <person name="Guigo R."/>
            <person name="Gustafson E.A."/>
            <person name="Haerty W."/>
            <person name="Hahn M.W."/>
            <person name="Halligan D.L."/>
            <person name="Halpern A.L."/>
            <person name="Halter G.M."/>
            <person name="Han M.V."/>
            <person name="Heger A."/>
            <person name="Hillier L."/>
            <person name="Hinrichs A.S."/>
            <person name="Holmes I."/>
            <person name="Hoskins R.A."/>
            <person name="Hubisz M.J."/>
            <person name="Hultmark D."/>
            <person name="Huntley M.A."/>
            <person name="Jaffe D.B."/>
            <person name="Jagadeeshan S."/>
            <person name="Jeck W.R."/>
            <person name="Johnson J."/>
            <person name="Jones C.D."/>
            <person name="Jordan W.C."/>
            <person name="Karpen G.H."/>
            <person name="Kataoka E."/>
            <person name="Keightley P.D."/>
            <person name="Kheradpour P."/>
            <person name="Kirkness E.F."/>
            <person name="Koerich L.B."/>
            <person name="Kristiansen K."/>
            <person name="Kudrna D."/>
            <person name="Kulathinal R.J."/>
            <person name="Kumar S."/>
            <person name="Kwok R."/>
            <person name="Lander E."/>
            <person name="Langley C.H."/>
            <person name="Lapoint R."/>
            <person name="Lazzaro B.P."/>
            <person name="Lee S.J."/>
            <person name="Levesque L."/>
            <person name="Li R."/>
            <person name="Lin C.F."/>
            <person name="Lin M.F."/>
            <person name="Lindblad-Toh K."/>
            <person name="Llopart A."/>
            <person name="Long M."/>
            <person name="Low L."/>
            <person name="Lozovsky E."/>
            <person name="Lu J."/>
            <person name="Luo M."/>
            <person name="Machado C.A."/>
            <person name="Makalowski W."/>
            <person name="Marzo M."/>
            <person name="Matsuda M."/>
            <person name="Matzkin L."/>
            <person name="McAllister B."/>
            <person name="McBride C.S."/>
            <person name="McKernan B."/>
            <person name="McKernan K."/>
            <person name="Mendez-Lago M."/>
            <person name="Minx P."/>
            <person name="Mollenhauer M.U."/>
            <person name="Montooth K."/>
            <person name="Mount S.M."/>
            <person name="Mu X."/>
            <person name="Myers E."/>
            <person name="Negre B."/>
            <person name="Newfeld S."/>
            <person name="Nielsen R."/>
            <person name="Noor M.A."/>
            <person name="O'Grady P."/>
            <person name="Pachter L."/>
            <person name="Papaceit M."/>
            <person name="Parisi M.J."/>
            <person name="Parisi M."/>
            <person name="Parts L."/>
            <person name="Pedersen J.S."/>
            <person name="Pesole G."/>
            <person name="Phillippy A.M."/>
            <person name="Ponting C.P."/>
            <person name="Pop M."/>
            <person name="Porcelli D."/>
            <person name="Powell J.R."/>
            <person name="Prohaska S."/>
            <person name="Pruitt K."/>
            <person name="Puig M."/>
            <person name="Quesneville H."/>
            <person name="Ram K.R."/>
            <person name="Rand D."/>
            <person name="Rasmussen M.D."/>
            <person name="Reed L.K."/>
            <person name="Reenan R."/>
            <person name="Reily A."/>
            <person name="Remington K.A."/>
            <person name="Rieger T.T."/>
            <person name="Ritchie M.G."/>
            <person name="Robin C."/>
            <person name="Rogers Y.H."/>
            <person name="Rohde C."/>
            <person name="Rozas J."/>
            <person name="Rubenfield M.J."/>
            <person name="Ruiz A."/>
            <person name="Russo S."/>
            <person name="Salzberg S.L."/>
            <person name="Sanchez-Gracia A."/>
            <person name="Saranga D.J."/>
            <person name="Sato H."/>
            <person name="Schaeffer S.W."/>
            <person name="Schatz M.C."/>
            <person name="Schlenke T."/>
            <person name="Schwartz R."/>
            <person name="Segarra C."/>
            <person name="Singh R.S."/>
            <person name="Sirot L."/>
            <person name="Sirota M."/>
            <person name="Sisneros N.B."/>
            <person name="Smith C.D."/>
            <person name="Smith T.F."/>
            <person name="Spieth J."/>
            <person name="Stage D.E."/>
            <person name="Stark A."/>
            <person name="Stephan W."/>
            <person name="Strausberg R.L."/>
            <person name="Strempel S."/>
            <person name="Sturgill D."/>
            <person name="Sutton G."/>
            <person name="Sutton G.G."/>
            <person name="Tao W."/>
            <person name="Teichmann S."/>
            <person name="Tobari Y.N."/>
            <person name="Tomimura Y."/>
            <person name="Tsolas J.M."/>
            <person name="Valente V.L."/>
            <person name="Venter E."/>
            <person name="Venter J.C."/>
            <person name="Vicario S."/>
            <person name="Vieira F.G."/>
            <person name="Vilella A.J."/>
            <person name="Villasante A."/>
            <person name="Walenz B."/>
            <person name="Wang J."/>
            <person name="Wasserman M."/>
            <person name="Watts T."/>
            <person name="Wilson D."/>
            <person name="Wilson R.K."/>
            <person name="Wing R.A."/>
            <person name="Wolfner M.F."/>
            <person name="Wong A."/>
            <person name="Wong G.K."/>
            <person name="Wu C.I."/>
            <person name="Wu G."/>
            <person name="Yamamoto D."/>
            <person name="Yang H.P."/>
            <person name="Yang S.P."/>
            <person name="Yorke J.A."/>
            <person name="Yoshida K."/>
            <person name="Zdobnov E."/>
            <person name="Zhang P."/>
            <person name="Zhang Y."/>
            <person name="Zimin A.V."/>
            <person name="Baldwin J."/>
            <person name="Abdouelleil A."/>
            <person name="Abdulkadir J."/>
            <person name="Abebe A."/>
            <person name="Abera B."/>
            <person name="Abreu J."/>
            <person name="Acer S.C."/>
            <person name="Aftuck L."/>
            <person name="Alexander A."/>
            <person name="An P."/>
            <person name="Anderson E."/>
            <person name="Anderson S."/>
            <person name="Arachi H."/>
            <person name="Azer M."/>
            <person name="Bachantsang P."/>
            <person name="Barry A."/>
            <person name="Bayul T."/>
            <person name="Berlin A."/>
            <person name="Bessette D."/>
            <person name="Bloom T."/>
            <person name="Blye J."/>
            <person name="Boguslavskiy L."/>
            <person name="Bonnet C."/>
            <person name="Boukhgalter B."/>
            <person name="Bourzgui I."/>
            <person name="Brown A."/>
            <person name="Cahill P."/>
            <person name="Channer S."/>
            <person name="Cheshatsang Y."/>
            <person name="Chuda L."/>
            <person name="Citroen M."/>
            <person name="Collymore A."/>
            <person name="Cooke P."/>
            <person name="Costello M."/>
            <person name="D'Aco K."/>
            <person name="Daza R."/>
            <person name="De Haan G."/>
            <person name="DeGray S."/>
            <person name="DeMaso C."/>
            <person name="Dhargay N."/>
            <person name="Dooley K."/>
            <person name="Dooley E."/>
            <person name="Doricent M."/>
            <person name="Dorje P."/>
            <person name="Dorjee K."/>
            <person name="Dupes A."/>
            <person name="Elong R."/>
            <person name="Falk J."/>
            <person name="Farina A."/>
            <person name="Faro S."/>
            <person name="Ferguson D."/>
            <person name="Fisher S."/>
            <person name="Foley C.D."/>
            <person name="Franke A."/>
            <person name="Friedrich D."/>
            <person name="Gadbois L."/>
            <person name="Gearin G."/>
            <person name="Gearin C.R."/>
            <person name="Giannoukos G."/>
            <person name="Goode T."/>
            <person name="Graham J."/>
            <person name="Grandbois E."/>
            <person name="Grewal S."/>
            <person name="Gyaltsen K."/>
            <person name="Hafez N."/>
            <person name="Hagos B."/>
            <person name="Hall J."/>
            <person name="Henson C."/>
            <person name="Hollinger A."/>
            <person name="Honan T."/>
            <person name="Huard M.D."/>
            <person name="Hughes L."/>
            <person name="Hurhula B."/>
            <person name="Husby M.E."/>
            <person name="Kamat A."/>
            <person name="Kanga B."/>
            <person name="Kashin S."/>
            <person name="Khazanovich D."/>
            <person name="Kisner P."/>
            <person name="Lance K."/>
            <person name="Lara M."/>
            <person name="Lee W."/>
            <person name="Lennon N."/>
            <person name="Letendre F."/>
            <person name="LeVine R."/>
            <person name="Lipovsky A."/>
            <person name="Liu X."/>
            <person name="Liu J."/>
            <person name="Liu S."/>
            <person name="Lokyitsang T."/>
            <person name="Lokyitsang Y."/>
            <person name="Lubonja R."/>
            <person name="Lui A."/>
            <person name="MacDonald P."/>
            <person name="Magnisalis V."/>
            <person name="Maru K."/>
            <person name="Matthews C."/>
            <person name="McCusker W."/>
            <person name="McDonough S."/>
            <person name="Mehta T."/>
            <person name="Meldrim J."/>
            <person name="Meneus L."/>
            <person name="Mihai O."/>
            <person name="Mihalev A."/>
            <person name="Mihova T."/>
            <person name="Mittelman R."/>
            <person name="Mlenga V."/>
            <person name="Montmayeur A."/>
            <person name="Mulrain L."/>
            <person name="Navidi A."/>
            <person name="Naylor J."/>
            <person name="Negash T."/>
            <person name="Nguyen T."/>
            <person name="Nguyen N."/>
            <person name="Nicol R."/>
            <person name="Norbu C."/>
            <person name="Norbu N."/>
            <person name="Novod N."/>
            <person name="O'Neill B."/>
            <person name="Osman S."/>
            <person name="Markiewicz E."/>
            <person name="Oyono O.L."/>
            <person name="Patti C."/>
            <person name="Phunkhang P."/>
            <person name="Pierre F."/>
            <person name="Priest M."/>
            <person name="Raghuraman S."/>
            <person name="Rege F."/>
            <person name="Reyes R."/>
            <person name="Rise C."/>
            <person name="Rogov P."/>
            <person name="Ross K."/>
            <person name="Ryan E."/>
            <person name="Settipalli S."/>
            <person name="Shea T."/>
            <person name="Sherpa N."/>
            <person name="Shi L."/>
            <person name="Shih D."/>
            <person name="Sparrow T."/>
            <person name="Spaulding J."/>
            <person name="Stalker J."/>
            <person name="Stange-Thomann N."/>
            <person name="Stavropoulos S."/>
            <person name="Stone C."/>
            <person name="Strader C."/>
            <person name="Tesfaye S."/>
            <person name="Thomson T."/>
            <person name="Thoulutsang Y."/>
            <person name="Thoulutsang D."/>
            <person name="Topham K."/>
            <person name="Topping I."/>
            <person name="Tsamla T."/>
            <person name="Vassiliev H."/>
            <person name="Vo A."/>
            <person name="Wangchuk T."/>
            <person name="Wangdi T."/>
            <person name="Weiand M."/>
            <person name="Wilkinson J."/>
            <person name="Wilson A."/>
            <person name="Yadav S."/>
            <person name="Young G."/>
            <person name="Yu Q."/>
            <person name="Zembek L."/>
            <person name="Zhong D."/>
            <person name="Zimmer A."/>
            <person name="Zwirko Z."/>
            <person name="Jaffe D.B."/>
            <person name="Alvarez P."/>
            <person name="Brockman W."/>
            <person name="Butler J."/>
            <person name="Chin C."/>
            <person name="Gnerre S."/>
            <person name="Grabherr M."/>
            <person name="Kleber M."/>
            <person name="Mauceli E."/>
            <person name="MacCallum I."/>
        </authorList>
    </citation>
    <scope>NUCLEOTIDE SEQUENCE [LARGE SCALE GENOMIC DNA]</scope>
    <source>
        <strain evidence="5 6">TSC#14021-0224.01</strain>
    </source>
</reference>